<dbReference type="SUPFAM" id="SSF55961">
    <property type="entry name" value="Bet v1-like"/>
    <property type="match status" value="1"/>
</dbReference>
<dbReference type="CDD" id="cd07813">
    <property type="entry name" value="COQ10p_like"/>
    <property type="match status" value="1"/>
</dbReference>
<dbReference type="GO" id="GO:0048039">
    <property type="term" value="F:ubiquinone binding"/>
    <property type="evidence" value="ECO:0007669"/>
    <property type="project" value="InterPro"/>
</dbReference>
<dbReference type="PANTHER" id="PTHR12901">
    <property type="entry name" value="SPERM PROTEIN HOMOLOG"/>
    <property type="match status" value="1"/>
</dbReference>
<protein>
    <submittedName>
        <fullName evidence="4">Ribosome-associated toxin RatA of RatAB toxin-antitoxin module</fullName>
    </submittedName>
</protein>
<reference evidence="4 5" key="1">
    <citation type="submission" date="2020-08" db="EMBL/GenBank/DDBJ databases">
        <title>Genomic Encyclopedia of Type Strains, Phase IV (KMG-IV): sequencing the most valuable type-strain genomes for metagenomic binning, comparative biology and taxonomic classification.</title>
        <authorList>
            <person name="Goeker M."/>
        </authorList>
    </citation>
    <scope>NUCLEOTIDE SEQUENCE [LARGE SCALE GENOMIC DNA]</scope>
    <source>
        <strain evidence="4 5">DSM 22975</strain>
    </source>
</reference>
<dbReference type="InterPro" id="IPR023393">
    <property type="entry name" value="START-like_dom_sf"/>
</dbReference>
<dbReference type="RefSeq" id="WP_188026262.1">
    <property type="nucleotide sequence ID" value="NZ_JACHGR010000004.1"/>
</dbReference>
<comment type="caution">
    <text evidence="4">The sequence shown here is derived from an EMBL/GenBank/DDBJ whole genome shotgun (WGS) entry which is preliminary data.</text>
</comment>
<feature type="domain" description="Coenzyme Q-binding protein COQ10 START" evidence="3">
    <location>
        <begin position="12"/>
        <end position="135"/>
    </location>
</feature>
<dbReference type="InterPro" id="IPR044996">
    <property type="entry name" value="COQ10-like"/>
</dbReference>
<dbReference type="InterPro" id="IPR005031">
    <property type="entry name" value="COQ10_START"/>
</dbReference>
<name>A0A841GPN7_9GAMM</name>
<keyword evidence="5" id="KW-1185">Reference proteome</keyword>
<organism evidence="4 5">
    <name type="scientific">Tolumonas osonensis</name>
    <dbReference type="NCBI Taxonomy" id="675874"/>
    <lineage>
        <taxon>Bacteria</taxon>
        <taxon>Pseudomonadati</taxon>
        <taxon>Pseudomonadota</taxon>
        <taxon>Gammaproteobacteria</taxon>
        <taxon>Aeromonadales</taxon>
        <taxon>Aeromonadaceae</taxon>
        <taxon>Tolumonas</taxon>
    </lineage>
</organism>
<sequence length="144" mass="16112">MARVNRSALVMFSAEQMFRLVNDVEAYPAFLPGCVAGKVLEQSGTHMLAEVGVSKAGIHKTFTTRNTLTANKTIDMELVDGPFKMLKGCWHFIELDEQACKIELDLEFEFKSHLIEMAFGKIFKELTGAMVQAFTVRAKEVYGV</sequence>
<comment type="similarity">
    <text evidence="1">Belongs to the ribosome association toxin RatA family.</text>
</comment>
<dbReference type="Pfam" id="PF03364">
    <property type="entry name" value="Polyketide_cyc"/>
    <property type="match status" value="1"/>
</dbReference>
<dbReference type="Gene3D" id="3.30.530.20">
    <property type="match status" value="1"/>
</dbReference>
<keyword evidence="2" id="KW-1277">Toxin-antitoxin system</keyword>
<accession>A0A841GPN7</accession>
<dbReference type="AlphaFoldDB" id="A0A841GPN7"/>
<evidence type="ECO:0000256" key="1">
    <source>
        <dbReference type="ARBA" id="ARBA00008918"/>
    </source>
</evidence>
<dbReference type="Proteomes" id="UP000585721">
    <property type="component" value="Unassembled WGS sequence"/>
</dbReference>
<gene>
    <name evidence="4" type="ORF">HNR75_001389</name>
</gene>
<proteinExistence type="inferred from homology"/>
<evidence type="ECO:0000259" key="3">
    <source>
        <dbReference type="Pfam" id="PF03364"/>
    </source>
</evidence>
<dbReference type="GO" id="GO:0045333">
    <property type="term" value="P:cellular respiration"/>
    <property type="evidence" value="ECO:0007669"/>
    <property type="project" value="InterPro"/>
</dbReference>
<evidence type="ECO:0000313" key="4">
    <source>
        <dbReference type="EMBL" id="MBB6055483.1"/>
    </source>
</evidence>
<dbReference type="EMBL" id="JACHGR010000004">
    <property type="protein sequence ID" value="MBB6055483.1"/>
    <property type="molecule type" value="Genomic_DNA"/>
</dbReference>
<evidence type="ECO:0000256" key="2">
    <source>
        <dbReference type="ARBA" id="ARBA00022649"/>
    </source>
</evidence>
<evidence type="ECO:0000313" key="5">
    <source>
        <dbReference type="Proteomes" id="UP000585721"/>
    </source>
</evidence>
<dbReference type="PANTHER" id="PTHR12901:SF10">
    <property type="entry name" value="COENZYME Q-BINDING PROTEIN COQ10, MITOCHONDRIAL"/>
    <property type="match status" value="1"/>
</dbReference>